<dbReference type="EMBL" id="JACHVU010000004">
    <property type="protein sequence ID" value="MBB2991058.1"/>
    <property type="molecule type" value="Genomic_DNA"/>
</dbReference>
<keyword evidence="1" id="KW-0472">Membrane</keyword>
<evidence type="ECO:0000256" key="1">
    <source>
        <dbReference type="SAM" id="Phobius"/>
    </source>
</evidence>
<proteinExistence type="predicted"/>
<dbReference type="RefSeq" id="WP_183468303.1">
    <property type="nucleotide sequence ID" value="NZ_JACHVU010000004.1"/>
</dbReference>
<reference evidence="2 3" key="1">
    <citation type="submission" date="2020-08" db="EMBL/GenBank/DDBJ databases">
        <title>The Agave Microbiome: Exploring the role of microbial communities in plant adaptations to desert environments.</title>
        <authorList>
            <person name="Partida-Martinez L.P."/>
        </authorList>
    </citation>
    <scope>NUCLEOTIDE SEQUENCE [LARGE SCALE GENOMIC DNA]</scope>
    <source>
        <strain evidence="2 3">AT2.18</strain>
    </source>
</reference>
<evidence type="ECO:0000313" key="3">
    <source>
        <dbReference type="Proteomes" id="UP000550501"/>
    </source>
</evidence>
<dbReference type="Proteomes" id="UP000550501">
    <property type="component" value="Unassembled WGS sequence"/>
</dbReference>
<accession>A0A839Q475</accession>
<protein>
    <submittedName>
        <fullName evidence="2">Uncharacterized protein</fullName>
    </submittedName>
</protein>
<gene>
    <name evidence="2" type="ORF">FHR72_002531</name>
</gene>
<comment type="caution">
    <text evidence="2">The sequence shown here is derived from an EMBL/GenBank/DDBJ whole genome shotgun (WGS) entry which is preliminary data.</text>
</comment>
<name>A0A839Q475_MYCIR</name>
<keyword evidence="1" id="KW-0812">Transmembrane</keyword>
<feature type="transmembrane region" description="Helical" evidence="1">
    <location>
        <begin position="46"/>
        <end position="67"/>
    </location>
</feature>
<feature type="transmembrane region" description="Helical" evidence="1">
    <location>
        <begin position="20"/>
        <end position="39"/>
    </location>
</feature>
<keyword evidence="3" id="KW-1185">Reference proteome</keyword>
<evidence type="ECO:0000313" key="2">
    <source>
        <dbReference type="EMBL" id="MBB2991058.1"/>
    </source>
</evidence>
<dbReference type="AlphaFoldDB" id="A0A839Q475"/>
<sequence>MVGTVDIPQARDTVLRETRLTWLTAGLAFAASIGMMLLASPGSASALACWVVSSIALATALIVLAAGETAWAEMVASAQAAGLVAR</sequence>
<organism evidence="2 3">
    <name type="scientific">Mycolicibacterium iranicum</name>
    <name type="common">Mycobacterium iranicum</name>
    <dbReference type="NCBI Taxonomy" id="912594"/>
    <lineage>
        <taxon>Bacteria</taxon>
        <taxon>Bacillati</taxon>
        <taxon>Actinomycetota</taxon>
        <taxon>Actinomycetes</taxon>
        <taxon>Mycobacteriales</taxon>
        <taxon>Mycobacteriaceae</taxon>
        <taxon>Mycolicibacterium</taxon>
    </lineage>
</organism>
<keyword evidence="1" id="KW-1133">Transmembrane helix</keyword>